<feature type="domain" description="DNA/RNA-binding" evidence="1">
    <location>
        <begin position="69"/>
        <end position="321"/>
    </location>
</feature>
<dbReference type="GO" id="GO:0000184">
    <property type="term" value="P:nuclear-transcribed mRNA catabolic process, nonsense-mediated decay"/>
    <property type="evidence" value="ECO:0007669"/>
    <property type="project" value="TreeGrafter"/>
</dbReference>
<name>A0A9D4XIM5_PEA</name>
<dbReference type="PANTHER" id="PTHR15696:SF35">
    <property type="entry name" value="NONSENSE-MEDIATED MRNA DECAY FACTOR SMG7"/>
    <property type="match status" value="1"/>
</dbReference>
<evidence type="ECO:0000313" key="2">
    <source>
        <dbReference type="EMBL" id="KAI5421097.1"/>
    </source>
</evidence>
<dbReference type="PANTHER" id="PTHR15696">
    <property type="entry name" value="SMG-7 SUPPRESSOR WITH MORPHOLOGICAL EFFECT ON GENITALIA PROTEIN 7"/>
    <property type="match status" value="1"/>
</dbReference>
<dbReference type="AlphaFoldDB" id="A0A9D4XIM5"/>
<reference evidence="2 3" key="1">
    <citation type="journal article" date="2022" name="Nat. Genet.">
        <title>Improved pea reference genome and pan-genome highlight genomic features and evolutionary characteristics.</title>
        <authorList>
            <person name="Yang T."/>
            <person name="Liu R."/>
            <person name="Luo Y."/>
            <person name="Hu S."/>
            <person name="Wang D."/>
            <person name="Wang C."/>
            <person name="Pandey M.K."/>
            <person name="Ge S."/>
            <person name="Xu Q."/>
            <person name="Li N."/>
            <person name="Li G."/>
            <person name="Huang Y."/>
            <person name="Saxena R.K."/>
            <person name="Ji Y."/>
            <person name="Li M."/>
            <person name="Yan X."/>
            <person name="He Y."/>
            <person name="Liu Y."/>
            <person name="Wang X."/>
            <person name="Xiang C."/>
            <person name="Varshney R.K."/>
            <person name="Ding H."/>
            <person name="Gao S."/>
            <person name="Zong X."/>
        </authorList>
    </citation>
    <scope>NUCLEOTIDE SEQUENCE [LARGE SCALE GENOMIC DNA]</scope>
    <source>
        <strain evidence="2 3">cv. Zhongwan 6</strain>
    </source>
</reference>
<sequence length="327" mass="36473">MQLGEDYTEFMISKIKGLTSVDPELLPHATKAFRSGSFNKLKTFLSEATGCIYLAFKWKSPPSACFVGFIYRYFRSLAVDSPFTTARENLIVAFEKNRPSYSQLSGDAKAVAVKESSGQLDGKGRRKIEAKLVTRGNGVEAYPGKEGASNLQETYKSFCTRFVRLIGILFTRTILETFAEVLSLISNGLRELLSSGQDEELNFGQDALENGLAIVRIISIIFFTVHNAKKEFEGQTYAEIVQRAVLLQNAFTAAFELMSIIIDRCVQLQDPSCSFFLPGTLVFVEWLACYPDLAAGNDVDENQSTVRSKFWNHCISFLNKFLSVGPM</sequence>
<dbReference type="Proteomes" id="UP001058974">
    <property type="component" value="Chromosome 4"/>
</dbReference>
<dbReference type="GO" id="GO:0070034">
    <property type="term" value="F:telomerase RNA binding"/>
    <property type="evidence" value="ECO:0007669"/>
    <property type="project" value="TreeGrafter"/>
</dbReference>
<dbReference type="InterPro" id="IPR011990">
    <property type="entry name" value="TPR-like_helical_dom_sf"/>
</dbReference>
<evidence type="ECO:0000313" key="3">
    <source>
        <dbReference type="Proteomes" id="UP001058974"/>
    </source>
</evidence>
<protein>
    <recommendedName>
        <fullName evidence="1">DNA/RNA-binding domain-containing protein</fullName>
    </recommendedName>
</protein>
<dbReference type="Pfam" id="PF10373">
    <property type="entry name" value="EST1_DNA_bind"/>
    <property type="match status" value="1"/>
</dbReference>
<comment type="caution">
    <text evidence="2">The sequence shown here is derived from an EMBL/GenBank/DDBJ whole genome shotgun (WGS) entry which is preliminary data.</text>
</comment>
<dbReference type="EMBL" id="JAMSHJ010000004">
    <property type="protein sequence ID" value="KAI5421097.1"/>
    <property type="molecule type" value="Genomic_DNA"/>
</dbReference>
<dbReference type="InterPro" id="IPR018834">
    <property type="entry name" value="DNA/RNA-bd_Est1-type"/>
</dbReference>
<dbReference type="Gramene" id="Psat04G0480200-T1">
    <property type="protein sequence ID" value="KAI5421097.1"/>
    <property type="gene ID" value="KIW84_044802"/>
</dbReference>
<dbReference type="SUPFAM" id="SSF48452">
    <property type="entry name" value="TPR-like"/>
    <property type="match status" value="1"/>
</dbReference>
<proteinExistence type="predicted"/>
<dbReference type="InterPro" id="IPR045153">
    <property type="entry name" value="Est1/Ebs1-like"/>
</dbReference>
<organism evidence="2 3">
    <name type="scientific">Pisum sativum</name>
    <name type="common">Garden pea</name>
    <name type="synonym">Lathyrus oleraceus</name>
    <dbReference type="NCBI Taxonomy" id="3888"/>
    <lineage>
        <taxon>Eukaryota</taxon>
        <taxon>Viridiplantae</taxon>
        <taxon>Streptophyta</taxon>
        <taxon>Embryophyta</taxon>
        <taxon>Tracheophyta</taxon>
        <taxon>Spermatophyta</taxon>
        <taxon>Magnoliopsida</taxon>
        <taxon>eudicotyledons</taxon>
        <taxon>Gunneridae</taxon>
        <taxon>Pentapetalae</taxon>
        <taxon>rosids</taxon>
        <taxon>fabids</taxon>
        <taxon>Fabales</taxon>
        <taxon>Fabaceae</taxon>
        <taxon>Papilionoideae</taxon>
        <taxon>50 kb inversion clade</taxon>
        <taxon>NPAAA clade</taxon>
        <taxon>Hologalegina</taxon>
        <taxon>IRL clade</taxon>
        <taxon>Fabeae</taxon>
        <taxon>Lathyrus</taxon>
    </lineage>
</organism>
<dbReference type="GO" id="GO:0005697">
    <property type="term" value="C:telomerase holoenzyme complex"/>
    <property type="evidence" value="ECO:0007669"/>
    <property type="project" value="TreeGrafter"/>
</dbReference>
<evidence type="ECO:0000259" key="1">
    <source>
        <dbReference type="Pfam" id="PF10373"/>
    </source>
</evidence>
<keyword evidence="3" id="KW-1185">Reference proteome</keyword>
<dbReference type="GO" id="GO:0042162">
    <property type="term" value="F:telomeric DNA binding"/>
    <property type="evidence" value="ECO:0007669"/>
    <property type="project" value="TreeGrafter"/>
</dbReference>
<gene>
    <name evidence="2" type="ORF">KIW84_044802</name>
</gene>
<accession>A0A9D4XIM5</accession>
<dbReference type="Gene3D" id="1.25.40.10">
    <property type="entry name" value="Tetratricopeptide repeat domain"/>
    <property type="match status" value="1"/>
</dbReference>